<feature type="region of interest" description="Disordered" evidence="1">
    <location>
        <begin position="381"/>
        <end position="407"/>
    </location>
</feature>
<gene>
    <name evidence="3" type="ORF">FZEAL_10123</name>
</gene>
<name>A0A8H4XDE0_9HYPO</name>
<dbReference type="InterPro" id="IPR003615">
    <property type="entry name" value="HNH_nuc"/>
</dbReference>
<organism evidence="3 4">
    <name type="scientific">Fusarium zealandicum</name>
    <dbReference type="NCBI Taxonomy" id="1053134"/>
    <lineage>
        <taxon>Eukaryota</taxon>
        <taxon>Fungi</taxon>
        <taxon>Dikarya</taxon>
        <taxon>Ascomycota</taxon>
        <taxon>Pezizomycotina</taxon>
        <taxon>Sordariomycetes</taxon>
        <taxon>Hypocreomycetidae</taxon>
        <taxon>Hypocreales</taxon>
        <taxon>Nectriaceae</taxon>
        <taxon>Fusarium</taxon>
        <taxon>Fusarium staphyleae species complex</taxon>
    </lineage>
</organism>
<dbReference type="AlphaFoldDB" id="A0A8H4XDE0"/>
<feature type="compositionally biased region" description="Gly residues" evidence="1">
    <location>
        <begin position="385"/>
        <end position="397"/>
    </location>
</feature>
<reference evidence="3" key="2">
    <citation type="submission" date="2020-05" db="EMBL/GenBank/DDBJ databases">
        <authorList>
            <person name="Kim H.-S."/>
            <person name="Proctor R.H."/>
            <person name="Brown D.W."/>
        </authorList>
    </citation>
    <scope>NUCLEOTIDE SEQUENCE</scope>
    <source>
        <strain evidence="3">NRRL 22465</strain>
    </source>
</reference>
<evidence type="ECO:0000313" key="3">
    <source>
        <dbReference type="EMBL" id="KAF4970054.1"/>
    </source>
</evidence>
<protein>
    <recommendedName>
        <fullName evidence="2">HNH nuclease domain-containing protein</fullName>
    </recommendedName>
</protein>
<dbReference type="OrthoDB" id="2142759at2759"/>
<proteinExistence type="predicted"/>
<comment type="caution">
    <text evidence="3">The sequence shown here is derived from an EMBL/GenBank/DDBJ whole genome shotgun (WGS) entry which is preliminary data.</text>
</comment>
<dbReference type="EMBL" id="JABEYC010001049">
    <property type="protein sequence ID" value="KAF4970054.1"/>
    <property type="molecule type" value="Genomic_DNA"/>
</dbReference>
<reference evidence="3" key="1">
    <citation type="journal article" date="2020" name="BMC Genomics">
        <title>Correction to: Identification and distribution of gene clusters required for synthesis of sphingolipid metabolism inhibitors in diverse species of the filamentous fungus Fusarium.</title>
        <authorList>
            <person name="Kim H.S."/>
            <person name="Lohmar J.M."/>
            <person name="Busman M."/>
            <person name="Brown D.W."/>
            <person name="Naumann T.A."/>
            <person name="Divon H.H."/>
            <person name="Lysoe E."/>
            <person name="Uhlig S."/>
            <person name="Proctor R.H."/>
        </authorList>
    </citation>
    <scope>NUCLEOTIDE SEQUENCE</scope>
    <source>
        <strain evidence="3">NRRL 22465</strain>
    </source>
</reference>
<accession>A0A8H4XDE0</accession>
<sequence>MANATVTPPMRAAGWNVSFLVGRHQHQFAGLFQAQGSDLVTFRDVIDELRLCFEFPGLASGHGNRNDDDFSWEDIAFGVSGRASFSPTFVTQQDRDQPVPSLPLRAPKHPDIVEYHLVRHKPSKCAQHLAHPTRRRDPRYLAPKKNPSDTKFATMPLRRRLKTVSPKRRASGSVSPKKNPTDDANDEDASSMIAPESLNIDMDEAKKVMDSFRHSCGLRASNCAVSGDGDSWVVSPSIGPALQACHIVPQHHYHLYPCLQDQDADLEDDSTDSPRRLQQAWHQTWNAKNGILLMTHLHELFDARLFSIHPVTLRIRSFVPYSALTKYNGQRALIPSNVDRNALRHHYDMCCIENMAAEMPLLELVTAGTATPLTTLSELLITPGSGSGMSTGNGSGRPGDPSKRSRLLSTDQDFTSDIPHQDSSTKNSSLVIWDVQTDCMDTRAPKRMRLQEYHSDDETDSVDWMQENMPESYVRPWNSREFLADVNWELQKFKASQHGR</sequence>
<feature type="region of interest" description="Disordered" evidence="1">
    <location>
        <begin position="124"/>
        <end position="193"/>
    </location>
</feature>
<dbReference type="Proteomes" id="UP000635477">
    <property type="component" value="Unassembled WGS sequence"/>
</dbReference>
<dbReference type="Pfam" id="PF13391">
    <property type="entry name" value="HNH_2"/>
    <property type="match status" value="1"/>
</dbReference>
<keyword evidence="4" id="KW-1185">Reference proteome</keyword>
<evidence type="ECO:0000313" key="4">
    <source>
        <dbReference type="Proteomes" id="UP000635477"/>
    </source>
</evidence>
<evidence type="ECO:0000256" key="1">
    <source>
        <dbReference type="SAM" id="MobiDB-lite"/>
    </source>
</evidence>
<evidence type="ECO:0000259" key="2">
    <source>
        <dbReference type="Pfam" id="PF13391"/>
    </source>
</evidence>
<feature type="compositionally biased region" description="Basic residues" evidence="1">
    <location>
        <begin position="157"/>
        <end position="170"/>
    </location>
</feature>
<feature type="domain" description="HNH nuclease" evidence="2">
    <location>
        <begin position="223"/>
        <end position="309"/>
    </location>
</feature>